<protein>
    <submittedName>
        <fullName evidence="4">3-beta hydroxysteroid dehydrogenase/isomerase</fullName>
    </submittedName>
</protein>
<dbReference type="FunCoup" id="A0A165GBJ5">
    <property type="interactions" value="135"/>
</dbReference>
<gene>
    <name evidence="4" type="ORF">CALCODRAFT_268139</name>
</gene>
<organism evidence="4 5">
    <name type="scientific">Calocera cornea HHB12733</name>
    <dbReference type="NCBI Taxonomy" id="1353952"/>
    <lineage>
        <taxon>Eukaryota</taxon>
        <taxon>Fungi</taxon>
        <taxon>Dikarya</taxon>
        <taxon>Basidiomycota</taxon>
        <taxon>Agaricomycotina</taxon>
        <taxon>Dacrymycetes</taxon>
        <taxon>Dacrymycetales</taxon>
        <taxon>Dacrymycetaceae</taxon>
        <taxon>Calocera</taxon>
    </lineage>
</organism>
<dbReference type="PANTHER" id="PTHR43245:SF51">
    <property type="entry name" value="SHORT CHAIN DEHYDROGENASE_REDUCTASE FAMILY 42E, MEMBER 2"/>
    <property type="match status" value="1"/>
</dbReference>
<dbReference type="PANTHER" id="PTHR43245">
    <property type="entry name" value="BIFUNCTIONAL POLYMYXIN RESISTANCE PROTEIN ARNA"/>
    <property type="match status" value="1"/>
</dbReference>
<dbReference type="GO" id="GO:0016853">
    <property type="term" value="F:isomerase activity"/>
    <property type="evidence" value="ECO:0007669"/>
    <property type="project" value="UniProtKB-KW"/>
</dbReference>
<dbReference type="Gene3D" id="3.40.50.720">
    <property type="entry name" value="NAD(P)-binding Rossmann-like Domain"/>
    <property type="match status" value="2"/>
</dbReference>
<name>A0A165GBJ5_9BASI</name>
<dbReference type="Pfam" id="PF01073">
    <property type="entry name" value="3Beta_HSD"/>
    <property type="match status" value="1"/>
</dbReference>
<evidence type="ECO:0000313" key="4">
    <source>
        <dbReference type="EMBL" id="KZT57863.1"/>
    </source>
</evidence>
<dbReference type="OrthoDB" id="10058185at2759"/>
<keyword evidence="4" id="KW-0413">Isomerase</keyword>
<keyword evidence="2" id="KW-0560">Oxidoreductase</keyword>
<dbReference type="InterPro" id="IPR050177">
    <property type="entry name" value="Lipid_A_modif_metabolic_enz"/>
</dbReference>
<dbReference type="SUPFAM" id="SSF51735">
    <property type="entry name" value="NAD(P)-binding Rossmann-fold domains"/>
    <property type="match status" value="1"/>
</dbReference>
<dbReference type="EMBL" id="KV423958">
    <property type="protein sequence ID" value="KZT57863.1"/>
    <property type="molecule type" value="Genomic_DNA"/>
</dbReference>
<evidence type="ECO:0000256" key="2">
    <source>
        <dbReference type="ARBA" id="ARBA00023002"/>
    </source>
</evidence>
<keyword evidence="5" id="KW-1185">Reference proteome</keyword>
<evidence type="ECO:0000256" key="1">
    <source>
        <dbReference type="ARBA" id="ARBA00009219"/>
    </source>
</evidence>
<accession>A0A165GBJ5</accession>
<dbReference type="GO" id="GO:0006694">
    <property type="term" value="P:steroid biosynthetic process"/>
    <property type="evidence" value="ECO:0007669"/>
    <property type="project" value="InterPro"/>
</dbReference>
<proteinExistence type="inferred from homology"/>
<comment type="similarity">
    <text evidence="1">Belongs to the 3-beta-HSD family.</text>
</comment>
<dbReference type="GO" id="GO:0016616">
    <property type="term" value="F:oxidoreductase activity, acting on the CH-OH group of donors, NAD or NADP as acceptor"/>
    <property type="evidence" value="ECO:0007669"/>
    <property type="project" value="InterPro"/>
</dbReference>
<evidence type="ECO:0000313" key="5">
    <source>
        <dbReference type="Proteomes" id="UP000076842"/>
    </source>
</evidence>
<evidence type="ECO:0000259" key="3">
    <source>
        <dbReference type="Pfam" id="PF01073"/>
    </source>
</evidence>
<dbReference type="Proteomes" id="UP000076842">
    <property type="component" value="Unassembled WGS sequence"/>
</dbReference>
<dbReference type="InterPro" id="IPR036291">
    <property type="entry name" value="NAD(P)-bd_dom_sf"/>
</dbReference>
<dbReference type="STRING" id="1353952.A0A165GBJ5"/>
<feature type="domain" description="3-beta hydroxysteroid dehydrogenase/isomerase" evidence="3">
    <location>
        <begin position="6"/>
        <end position="220"/>
    </location>
</feature>
<sequence length="427" mass="46863">MPESYLVIGGSGFLGSHIVDGLLNRGEASVAVFDIVQRIFDDRITFFNGDLCNEKQLSDCISKCQASVIIHTATPHPEAPKEILERVNIDGTRTVIAAAIANAVPKLVYTSSAGVVFNKNNIVDADERMPFPANEDAYNKTKQMAEDIVLAANGKDGLATCALRPAGIFGPRDRLLMPAAAQVVANGQWTIQIGKNDNIFDWTYVDNVVVAHLLAADKLSLTAAPIPNEELGVALPQITLTTGFRRIPTSEAKPIGPSPHPDAEELAAQEAFRDPSTQQLRPVLRTKFDALSPTALSIDYDEDKMPLKVAGNAFFITGGEPVYQWDFFRAIWTQLGADIDMKKMWHIPARLSGILAACAETYGWITGKGTNFTAYRVHYLTAERWHNMEKARRVLGYEPVVGVEEGIKRTVAWWIADQAEGKLSEKK</sequence>
<dbReference type="InterPro" id="IPR002225">
    <property type="entry name" value="3Beta_OHSteriod_DH/Estase"/>
</dbReference>
<dbReference type="InParanoid" id="A0A165GBJ5"/>
<reference evidence="4 5" key="1">
    <citation type="journal article" date="2016" name="Mol. Biol. Evol.">
        <title>Comparative Genomics of Early-Diverging Mushroom-Forming Fungi Provides Insights into the Origins of Lignocellulose Decay Capabilities.</title>
        <authorList>
            <person name="Nagy L.G."/>
            <person name="Riley R."/>
            <person name="Tritt A."/>
            <person name="Adam C."/>
            <person name="Daum C."/>
            <person name="Floudas D."/>
            <person name="Sun H."/>
            <person name="Yadav J.S."/>
            <person name="Pangilinan J."/>
            <person name="Larsson K.H."/>
            <person name="Matsuura K."/>
            <person name="Barry K."/>
            <person name="Labutti K."/>
            <person name="Kuo R."/>
            <person name="Ohm R.A."/>
            <person name="Bhattacharya S.S."/>
            <person name="Shirouzu T."/>
            <person name="Yoshinaga Y."/>
            <person name="Martin F.M."/>
            <person name="Grigoriev I.V."/>
            <person name="Hibbett D.S."/>
        </authorList>
    </citation>
    <scope>NUCLEOTIDE SEQUENCE [LARGE SCALE GENOMIC DNA]</scope>
    <source>
        <strain evidence="4 5">HHB12733</strain>
    </source>
</reference>
<dbReference type="AlphaFoldDB" id="A0A165GBJ5"/>